<accession>A0A2Z6QXV3</accession>
<gene>
    <name evidence="3" type="ORF">RclHR1_02470021</name>
</gene>
<evidence type="ECO:0000256" key="1">
    <source>
        <dbReference type="ARBA" id="ARBA00022468"/>
    </source>
</evidence>
<dbReference type="PROSITE" id="PS50086">
    <property type="entry name" value="TBC_RABGAP"/>
    <property type="match status" value="1"/>
</dbReference>
<protein>
    <recommendedName>
        <fullName evidence="2">Rab-GAP TBC domain-containing protein</fullName>
    </recommendedName>
</protein>
<dbReference type="PANTHER" id="PTHR20913">
    <property type="entry name" value="TBC1 DOMAIN FAMILY MEMBER 20/GTPASE"/>
    <property type="match status" value="1"/>
</dbReference>
<dbReference type="InterPro" id="IPR045913">
    <property type="entry name" value="TBC20/Gyp8-like"/>
</dbReference>
<organism evidence="3 4">
    <name type="scientific">Rhizophagus clarus</name>
    <dbReference type="NCBI Taxonomy" id="94130"/>
    <lineage>
        <taxon>Eukaryota</taxon>
        <taxon>Fungi</taxon>
        <taxon>Fungi incertae sedis</taxon>
        <taxon>Mucoromycota</taxon>
        <taxon>Glomeromycotina</taxon>
        <taxon>Glomeromycetes</taxon>
        <taxon>Glomerales</taxon>
        <taxon>Glomeraceae</taxon>
        <taxon>Rhizophagus</taxon>
    </lineage>
</organism>
<dbReference type="AlphaFoldDB" id="A0A2Z6QXV3"/>
<keyword evidence="4" id="KW-1185">Reference proteome</keyword>
<evidence type="ECO:0000313" key="4">
    <source>
        <dbReference type="Proteomes" id="UP000247702"/>
    </source>
</evidence>
<sequence>MLKDIQEEHKDERQVLLDVDRSFVYYPKGISNAEKKQKQSELNDVIVGILRRHPNLAYYQGFHDICSVLLLVLGNKEAAIKAGENIAMFLLRYPYLCQIN</sequence>
<dbReference type="Pfam" id="PF00566">
    <property type="entry name" value="RabGAP-TBC"/>
    <property type="match status" value="1"/>
</dbReference>
<dbReference type="GO" id="GO:0006888">
    <property type="term" value="P:endoplasmic reticulum to Golgi vesicle-mediated transport"/>
    <property type="evidence" value="ECO:0007669"/>
    <property type="project" value="TreeGrafter"/>
</dbReference>
<dbReference type="Gene3D" id="1.10.8.1310">
    <property type="match status" value="1"/>
</dbReference>
<evidence type="ECO:0000259" key="2">
    <source>
        <dbReference type="PROSITE" id="PS50086"/>
    </source>
</evidence>
<feature type="domain" description="Rab-GAP TBC" evidence="2">
    <location>
        <begin position="1"/>
        <end position="100"/>
    </location>
</feature>
<dbReference type="InterPro" id="IPR035969">
    <property type="entry name" value="Rab-GAP_TBC_sf"/>
</dbReference>
<dbReference type="PANTHER" id="PTHR20913:SF7">
    <property type="entry name" value="RE60063P"/>
    <property type="match status" value="1"/>
</dbReference>
<dbReference type="Proteomes" id="UP000247702">
    <property type="component" value="Unassembled WGS sequence"/>
</dbReference>
<evidence type="ECO:0000313" key="3">
    <source>
        <dbReference type="EMBL" id="GBB95077.1"/>
    </source>
</evidence>
<proteinExistence type="predicted"/>
<keyword evidence="1" id="KW-0343">GTPase activation</keyword>
<dbReference type="GO" id="GO:0005789">
    <property type="term" value="C:endoplasmic reticulum membrane"/>
    <property type="evidence" value="ECO:0007669"/>
    <property type="project" value="TreeGrafter"/>
</dbReference>
<dbReference type="EMBL" id="BEXD01001635">
    <property type="protein sequence ID" value="GBB95077.1"/>
    <property type="molecule type" value="Genomic_DNA"/>
</dbReference>
<reference evidence="3 4" key="1">
    <citation type="submission" date="2017-11" db="EMBL/GenBank/DDBJ databases">
        <title>The genome of Rhizophagus clarus HR1 reveals common genetic basis of auxotrophy among arbuscular mycorrhizal fungi.</title>
        <authorList>
            <person name="Kobayashi Y."/>
        </authorList>
    </citation>
    <scope>NUCLEOTIDE SEQUENCE [LARGE SCALE GENOMIC DNA]</scope>
    <source>
        <strain evidence="3 4">HR1</strain>
    </source>
</reference>
<comment type="caution">
    <text evidence="3">The sequence shown here is derived from an EMBL/GenBank/DDBJ whole genome shotgun (WGS) entry which is preliminary data.</text>
</comment>
<dbReference type="STRING" id="94130.A0A2Z6QXV3"/>
<name>A0A2Z6QXV3_9GLOM</name>
<dbReference type="GO" id="GO:0005096">
    <property type="term" value="F:GTPase activator activity"/>
    <property type="evidence" value="ECO:0007669"/>
    <property type="project" value="UniProtKB-KW"/>
</dbReference>
<dbReference type="InterPro" id="IPR000195">
    <property type="entry name" value="Rab-GAP-TBC_dom"/>
</dbReference>
<dbReference type="SUPFAM" id="SSF47923">
    <property type="entry name" value="Ypt/Rab-GAP domain of gyp1p"/>
    <property type="match status" value="1"/>
</dbReference>